<name>A0AAV5NJL5_9VIBR</name>
<sequence length="74" mass="8719">MRKYKRKGVGKEAIAQVLNHYPGEWQIRVLIENLGALSFWEAAITNAIGRKYTLEKDIDVDKEMHFIRFNVQNR</sequence>
<evidence type="ECO:0000313" key="2">
    <source>
        <dbReference type="Proteomes" id="UP001156690"/>
    </source>
</evidence>
<keyword evidence="2" id="KW-1185">Reference proteome</keyword>
<protein>
    <recommendedName>
        <fullName evidence="3">GNAT family N-acetyltransferase</fullName>
    </recommendedName>
</protein>
<accession>A0AAV5NJL5</accession>
<comment type="caution">
    <text evidence="1">The sequence shown here is derived from an EMBL/GenBank/DDBJ whole genome shotgun (WGS) entry which is preliminary data.</text>
</comment>
<dbReference type="AlphaFoldDB" id="A0AAV5NJL5"/>
<gene>
    <name evidence="1" type="ORF">GCM10007932_01970</name>
</gene>
<dbReference type="EMBL" id="BSNX01000002">
    <property type="protein sequence ID" value="GLQ70837.1"/>
    <property type="molecule type" value="Genomic_DNA"/>
</dbReference>
<reference evidence="2" key="1">
    <citation type="journal article" date="2019" name="Int. J. Syst. Evol. Microbiol.">
        <title>The Global Catalogue of Microorganisms (GCM) 10K type strain sequencing project: providing services to taxonomists for standard genome sequencing and annotation.</title>
        <authorList>
            <consortium name="The Broad Institute Genomics Platform"/>
            <consortium name="The Broad Institute Genome Sequencing Center for Infectious Disease"/>
            <person name="Wu L."/>
            <person name="Ma J."/>
        </authorList>
    </citation>
    <scope>NUCLEOTIDE SEQUENCE [LARGE SCALE GENOMIC DNA]</scope>
    <source>
        <strain evidence="2">NBRC 15640</strain>
    </source>
</reference>
<evidence type="ECO:0000313" key="1">
    <source>
        <dbReference type="EMBL" id="GLQ70837.1"/>
    </source>
</evidence>
<proteinExistence type="predicted"/>
<organism evidence="1 2">
    <name type="scientific">Vibrio penaeicida</name>
    <dbReference type="NCBI Taxonomy" id="104609"/>
    <lineage>
        <taxon>Bacteria</taxon>
        <taxon>Pseudomonadati</taxon>
        <taxon>Pseudomonadota</taxon>
        <taxon>Gammaproteobacteria</taxon>
        <taxon>Vibrionales</taxon>
        <taxon>Vibrionaceae</taxon>
        <taxon>Vibrio</taxon>
    </lineage>
</organism>
<evidence type="ECO:0008006" key="3">
    <source>
        <dbReference type="Google" id="ProtNLM"/>
    </source>
</evidence>
<dbReference type="Proteomes" id="UP001156690">
    <property type="component" value="Unassembled WGS sequence"/>
</dbReference>